<keyword evidence="5" id="KW-1185">Reference proteome</keyword>
<evidence type="ECO:0000313" key="4">
    <source>
        <dbReference type="EMBL" id="OEH85600.1"/>
    </source>
</evidence>
<dbReference type="OrthoDB" id="9790669at2"/>
<dbReference type="AlphaFoldDB" id="A0A1E5L644"/>
<feature type="modified residue" description="4-aspartylphosphate" evidence="2">
    <location>
        <position position="53"/>
    </location>
</feature>
<dbReference type="PROSITE" id="PS50110">
    <property type="entry name" value="RESPONSE_REGULATORY"/>
    <property type="match status" value="1"/>
</dbReference>
<organism evidence="4 5">
    <name type="scientific">Desulfuribacillus stibiiarsenatis</name>
    <dbReference type="NCBI Taxonomy" id="1390249"/>
    <lineage>
        <taxon>Bacteria</taxon>
        <taxon>Bacillati</taxon>
        <taxon>Bacillota</taxon>
        <taxon>Desulfuribacillia</taxon>
        <taxon>Desulfuribacillales</taxon>
        <taxon>Desulfuribacillaceae</taxon>
        <taxon>Desulfuribacillus</taxon>
    </lineage>
</organism>
<dbReference type="RefSeq" id="WP_069701684.1">
    <property type="nucleotide sequence ID" value="NZ_MJAT01000012.1"/>
</dbReference>
<accession>A0A1E5L644</accession>
<dbReference type="Proteomes" id="UP000095255">
    <property type="component" value="Unassembled WGS sequence"/>
</dbReference>
<evidence type="ECO:0000256" key="1">
    <source>
        <dbReference type="ARBA" id="ARBA00022553"/>
    </source>
</evidence>
<dbReference type="InterPro" id="IPR001789">
    <property type="entry name" value="Sig_transdc_resp-reg_receiver"/>
</dbReference>
<gene>
    <name evidence="4" type="ORF">BHU72_02025</name>
</gene>
<reference evidence="4 5" key="1">
    <citation type="submission" date="2016-09" db="EMBL/GenBank/DDBJ databases">
        <title>Desulfuribacillus arsenicus sp. nov., an obligately anaerobic, dissimilatory arsenic- and antimonate-reducing bacterium isolated from anoxic sediments.</title>
        <authorList>
            <person name="Abin C.A."/>
            <person name="Hollibaugh J.T."/>
        </authorList>
    </citation>
    <scope>NUCLEOTIDE SEQUENCE [LARGE SCALE GENOMIC DNA]</scope>
    <source>
        <strain evidence="4 5">MLFW-2</strain>
    </source>
</reference>
<keyword evidence="1 2" id="KW-0597">Phosphoprotein</keyword>
<dbReference type="SUPFAM" id="SSF52172">
    <property type="entry name" value="CheY-like"/>
    <property type="match status" value="1"/>
</dbReference>
<name>A0A1E5L644_9FIRM</name>
<evidence type="ECO:0000313" key="5">
    <source>
        <dbReference type="Proteomes" id="UP000095255"/>
    </source>
</evidence>
<dbReference type="SMART" id="SM00448">
    <property type="entry name" value="REC"/>
    <property type="match status" value="1"/>
</dbReference>
<dbReference type="InterPro" id="IPR050595">
    <property type="entry name" value="Bact_response_regulator"/>
</dbReference>
<proteinExistence type="predicted"/>
<dbReference type="Pfam" id="PF00072">
    <property type="entry name" value="Response_reg"/>
    <property type="match status" value="1"/>
</dbReference>
<dbReference type="InterPro" id="IPR011006">
    <property type="entry name" value="CheY-like_superfamily"/>
</dbReference>
<dbReference type="CDD" id="cd00156">
    <property type="entry name" value="REC"/>
    <property type="match status" value="1"/>
</dbReference>
<dbReference type="EMBL" id="MJAT01000012">
    <property type="protein sequence ID" value="OEH85600.1"/>
    <property type="molecule type" value="Genomic_DNA"/>
</dbReference>
<protein>
    <recommendedName>
        <fullName evidence="3">Response regulatory domain-containing protein</fullName>
    </recommendedName>
</protein>
<dbReference type="PANTHER" id="PTHR44591">
    <property type="entry name" value="STRESS RESPONSE REGULATOR PROTEIN 1"/>
    <property type="match status" value="1"/>
</dbReference>
<evidence type="ECO:0000256" key="2">
    <source>
        <dbReference type="PROSITE-ProRule" id="PRU00169"/>
    </source>
</evidence>
<sequence length="122" mass="14163">MKKIAVIDDNKTFRHFVKQILEQSNYHVEEFVNADEFFSTEKEIYGYDLILIDYNMPGMNGITALENIKFNPVTQGVPVLLVTGEPERKVVDVAVRLKVNDFISKPIDPEFLVERVNKLLRY</sequence>
<dbReference type="STRING" id="1390249.BHU72_02025"/>
<comment type="caution">
    <text evidence="4">The sequence shown here is derived from an EMBL/GenBank/DDBJ whole genome shotgun (WGS) entry which is preliminary data.</text>
</comment>
<dbReference type="PANTHER" id="PTHR44591:SF3">
    <property type="entry name" value="RESPONSE REGULATORY DOMAIN-CONTAINING PROTEIN"/>
    <property type="match status" value="1"/>
</dbReference>
<evidence type="ECO:0000259" key="3">
    <source>
        <dbReference type="PROSITE" id="PS50110"/>
    </source>
</evidence>
<feature type="domain" description="Response regulatory" evidence="3">
    <location>
        <begin position="3"/>
        <end position="120"/>
    </location>
</feature>
<dbReference type="GO" id="GO:0000160">
    <property type="term" value="P:phosphorelay signal transduction system"/>
    <property type="evidence" value="ECO:0007669"/>
    <property type="project" value="InterPro"/>
</dbReference>
<dbReference type="Gene3D" id="3.40.50.2300">
    <property type="match status" value="1"/>
</dbReference>